<keyword evidence="4" id="KW-0732">Signal</keyword>
<reference evidence="10 11" key="1">
    <citation type="submission" date="2021-05" db="EMBL/GenBank/DDBJ databases">
        <title>A Polyphasic approach of four new species of the genus Ohtaekwangia: Ohtaekwangia histidinii sp. nov., Ohtaekwangia cretensis sp. nov., Ohtaekwangia indiensis sp. nov., Ohtaekwangia reichenbachii sp. nov. from diverse environment.</title>
        <authorList>
            <person name="Octaviana S."/>
        </authorList>
    </citation>
    <scope>NUCLEOTIDE SEQUENCE [LARGE SCALE GENOMIC DNA]</scope>
    <source>
        <strain evidence="10 11">PWU5</strain>
    </source>
</reference>
<evidence type="ECO:0000256" key="3">
    <source>
        <dbReference type="ARBA" id="ARBA00022723"/>
    </source>
</evidence>
<dbReference type="Proteomes" id="UP001319080">
    <property type="component" value="Unassembled WGS sequence"/>
</dbReference>
<evidence type="ECO:0000313" key="10">
    <source>
        <dbReference type="EMBL" id="MBT1711402.1"/>
    </source>
</evidence>
<evidence type="ECO:0000256" key="2">
    <source>
        <dbReference type="ARBA" id="ARBA00022617"/>
    </source>
</evidence>
<dbReference type="InterPro" id="IPR036909">
    <property type="entry name" value="Cyt_c-like_dom_sf"/>
</dbReference>
<organism evidence="10 11">
    <name type="scientific">Dawidia cretensis</name>
    <dbReference type="NCBI Taxonomy" id="2782350"/>
    <lineage>
        <taxon>Bacteria</taxon>
        <taxon>Pseudomonadati</taxon>
        <taxon>Bacteroidota</taxon>
        <taxon>Cytophagia</taxon>
        <taxon>Cytophagales</taxon>
        <taxon>Chryseotaleaceae</taxon>
        <taxon>Dawidia</taxon>
    </lineage>
</organism>
<keyword evidence="2 7" id="KW-0349">Heme</keyword>
<dbReference type="InterPro" id="IPR004852">
    <property type="entry name" value="Di-haem_cyt_c_peroxidsae"/>
</dbReference>
<evidence type="ECO:0000259" key="9">
    <source>
        <dbReference type="PROSITE" id="PS51007"/>
    </source>
</evidence>
<evidence type="ECO:0000256" key="6">
    <source>
        <dbReference type="ARBA" id="ARBA00023004"/>
    </source>
</evidence>
<feature type="coiled-coil region" evidence="8">
    <location>
        <begin position="44"/>
        <end position="71"/>
    </location>
</feature>
<evidence type="ECO:0000256" key="5">
    <source>
        <dbReference type="ARBA" id="ARBA00023002"/>
    </source>
</evidence>
<dbReference type="GO" id="GO:0009055">
    <property type="term" value="F:electron transfer activity"/>
    <property type="evidence" value="ECO:0007669"/>
    <property type="project" value="InterPro"/>
</dbReference>
<dbReference type="GO" id="GO:0004130">
    <property type="term" value="F:cytochrome-c peroxidase activity"/>
    <property type="evidence" value="ECO:0007669"/>
    <property type="project" value="TreeGrafter"/>
</dbReference>
<dbReference type="Gene3D" id="1.20.1420.20">
    <property type="entry name" value="M75 peptidase, HXXE motif"/>
    <property type="match status" value="1"/>
</dbReference>
<sequence length="634" mass="70804">MVRSKQPVAGVHGRRVALAAVSVAILFLSLRFVLHPETPEESMLQQTHAGVKQLETEIQRLYQAAQDYRAGRGALTSLQAQVSATRKAYKTIEYILEYYHPTYIKEHINGPPLDHLDPYPHRDLPTVVTPRGLQVLDEQVYSDEANDHREEIANLVSELKTRYQILLLQFEKRRYIQRFEAFEAMRLELIRMFALGVTGFDTPGSLQALPEAAVTCRALQQATGYYAASVPGDGAGVAALFGSAATYLDTHNNFDTFDRLTFLTDYINPLYKKLLALHRHLGARTSAEVTKEVPAWNFYSDNIFSADFLNPYYYTLLKQEQDNEALRALGKKLFYEPRLSNSGAMSCGSCHQPKRAFADGEVRSHANAEGRLVRRNAPSLINAVFSDRFFYDLRAFDLEDQAGHVIEDHLEFNTTFQDMLARLQAAPEYPAAFHNVFPKSAEAPITRYQFSAALASYVLSLKSFNSPFDRFVRGETTALPRKVRAGFNLFMGKAACGTCHFAPTFGGLVPPLYHENESEVLGVFEKPGLKIPDGDPGRAANGVVSEDADIYRHSFKTVSVRNAALTAPYFHHGGYKTLEEVLDFYNLGGAQGVGLTDEVPHQTLPAAPLNLSRSEINDIIAFLQSLSDESLNKE</sequence>
<evidence type="ECO:0000256" key="8">
    <source>
        <dbReference type="SAM" id="Coils"/>
    </source>
</evidence>
<dbReference type="EMBL" id="JAHESE010000033">
    <property type="protein sequence ID" value="MBT1711402.1"/>
    <property type="molecule type" value="Genomic_DNA"/>
</dbReference>
<dbReference type="InterPro" id="IPR051395">
    <property type="entry name" value="Cytochrome_c_Peroxidase/MauG"/>
</dbReference>
<evidence type="ECO:0000256" key="7">
    <source>
        <dbReference type="PROSITE-ProRule" id="PRU00433"/>
    </source>
</evidence>
<gene>
    <name evidence="10" type="ORF">KK062_24380</name>
</gene>
<dbReference type="PANTHER" id="PTHR30600:SF10">
    <property type="entry name" value="BLL6722 PROTEIN"/>
    <property type="match status" value="1"/>
</dbReference>
<comment type="subcellular location">
    <subcellularLocation>
        <location evidence="1">Cell envelope</location>
    </subcellularLocation>
</comment>
<accession>A0AAP2GWU2</accession>
<comment type="caution">
    <text evidence="10">The sequence shown here is derived from an EMBL/GenBank/DDBJ whole genome shotgun (WGS) entry which is preliminary data.</text>
</comment>
<dbReference type="PANTHER" id="PTHR30600">
    <property type="entry name" value="CYTOCHROME C PEROXIDASE-RELATED"/>
    <property type="match status" value="1"/>
</dbReference>
<proteinExistence type="predicted"/>
<evidence type="ECO:0000313" key="11">
    <source>
        <dbReference type="Proteomes" id="UP001319080"/>
    </source>
</evidence>
<dbReference type="GO" id="GO:0020037">
    <property type="term" value="F:heme binding"/>
    <property type="evidence" value="ECO:0007669"/>
    <property type="project" value="InterPro"/>
</dbReference>
<feature type="domain" description="Cytochrome c" evidence="9">
    <location>
        <begin position="481"/>
        <end position="627"/>
    </location>
</feature>
<keyword evidence="5" id="KW-0560">Oxidoreductase</keyword>
<dbReference type="Gene3D" id="1.10.760.10">
    <property type="entry name" value="Cytochrome c-like domain"/>
    <property type="match status" value="2"/>
</dbReference>
<dbReference type="SUPFAM" id="SSF46626">
    <property type="entry name" value="Cytochrome c"/>
    <property type="match status" value="2"/>
</dbReference>
<dbReference type="Pfam" id="PF03150">
    <property type="entry name" value="CCP_MauG"/>
    <property type="match status" value="1"/>
</dbReference>
<dbReference type="PROSITE" id="PS51007">
    <property type="entry name" value="CYTC"/>
    <property type="match status" value="1"/>
</dbReference>
<dbReference type="RefSeq" id="WP_254086978.1">
    <property type="nucleotide sequence ID" value="NZ_JAHESE010000033.1"/>
</dbReference>
<evidence type="ECO:0000256" key="4">
    <source>
        <dbReference type="ARBA" id="ARBA00022729"/>
    </source>
</evidence>
<dbReference type="GO" id="GO:0030313">
    <property type="term" value="C:cell envelope"/>
    <property type="evidence" value="ECO:0007669"/>
    <property type="project" value="UniProtKB-SubCell"/>
</dbReference>
<dbReference type="InterPro" id="IPR038352">
    <property type="entry name" value="Imelysin_sf"/>
</dbReference>
<name>A0AAP2GWU2_9BACT</name>
<dbReference type="InterPro" id="IPR009056">
    <property type="entry name" value="Cyt_c-like_dom"/>
</dbReference>
<dbReference type="AlphaFoldDB" id="A0AAP2GWU2"/>
<keyword evidence="8" id="KW-0175">Coiled coil</keyword>
<dbReference type="GO" id="GO:0046872">
    <property type="term" value="F:metal ion binding"/>
    <property type="evidence" value="ECO:0007669"/>
    <property type="project" value="UniProtKB-KW"/>
</dbReference>
<keyword evidence="6 7" id="KW-0408">Iron</keyword>
<keyword evidence="11" id="KW-1185">Reference proteome</keyword>
<protein>
    <recommendedName>
        <fullName evidence="9">Cytochrome c domain-containing protein</fullName>
    </recommendedName>
</protein>
<keyword evidence="3 7" id="KW-0479">Metal-binding</keyword>
<evidence type="ECO:0000256" key="1">
    <source>
        <dbReference type="ARBA" id="ARBA00004196"/>
    </source>
</evidence>